<evidence type="ECO:0000313" key="3">
    <source>
        <dbReference type="Proteomes" id="UP001344447"/>
    </source>
</evidence>
<organism evidence="2 3">
    <name type="scientific">Dictyostelium firmibasis</name>
    <dbReference type="NCBI Taxonomy" id="79012"/>
    <lineage>
        <taxon>Eukaryota</taxon>
        <taxon>Amoebozoa</taxon>
        <taxon>Evosea</taxon>
        <taxon>Eumycetozoa</taxon>
        <taxon>Dictyostelia</taxon>
        <taxon>Dictyosteliales</taxon>
        <taxon>Dictyosteliaceae</taxon>
        <taxon>Dictyostelium</taxon>
    </lineage>
</organism>
<protein>
    <submittedName>
        <fullName evidence="2">Uncharacterized protein</fullName>
    </submittedName>
</protein>
<feature type="region of interest" description="Disordered" evidence="1">
    <location>
        <begin position="170"/>
        <end position="223"/>
    </location>
</feature>
<gene>
    <name evidence="2" type="ORF">RB653_005272</name>
</gene>
<evidence type="ECO:0000256" key="1">
    <source>
        <dbReference type="SAM" id="MobiDB-lite"/>
    </source>
</evidence>
<sequence length="244" mass="28217">MELKNLIKILIVVTMVFIELVVCDRPIFLNNEINLGKNQLEANYPIFDIPSNTITIFKLKIDDSIKNSDININIGSQKESGEQSQEDTILLKFNEFNFVQGNTPFLVQLCTSANEESFNITCLNSDLSDCKLSISINASNTNNFCSQNLDNNIFEEFFKDFFNFPTQEIGGQQQQENGGQEQQQQQQDQQDQQYQQENSDNDNVDDGELRPIIKNQQQKQPKLKISRFNDETNNWFNNFFKNNI</sequence>
<proteinExistence type="predicted"/>
<evidence type="ECO:0000313" key="2">
    <source>
        <dbReference type="EMBL" id="KAK5583674.1"/>
    </source>
</evidence>
<name>A0AAN7U0Z8_9MYCE</name>
<comment type="caution">
    <text evidence="2">The sequence shown here is derived from an EMBL/GenBank/DDBJ whole genome shotgun (WGS) entry which is preliminary data.</text>
</comment>
<dbReference type="AlphaFoldDB" id="A0AAN7U0Z8"/>
<accession>A0AAN7U0Z8</accession>
<dbReference type="Proteomes" id="UP001344447">
    <property type="component" value="Unassembled WGS sequence"/>
</dbReference>
<feature type="compositionally biased region" description="Low complexity" evidence="1">
    <location>
        <begin position="170"/>
        <end position="198"/>
    </location>
</feature>
<dbReference type="EMBL" id="JAVFKY010000001">
    <property type="protein sequence ID" value="KAK5583674.1"/>
    <property type="molecule type" value="Genomic_DNA"/>
</dbReference>
<reference evidence="2 3" key="1">
    <citation type="submission" date="2023-11" db="EMBL/GenBank/DDBJ databases">
        <title>Dfirmibasis_genome.</title>
        <authorList>
            <person name="Edelbroek B."/>
            <person name="Kjellin J."/>
            <person name="Jerlstrom-Hultqvist J."/>
            <person name="Soderbom F."/>
        </authorList>
    </citation>
    <scope>NUCLEOTIDE SEQUENCE [LARGE SCALE GENOMIC DNA]</scope>
    <source>
        <strain evidence="2 3">TNS-C-14</strain>
    </source>
</reference>
<keyword evidence="3" id="KW-1185">Reference proteome</keyword>